<name>A0ABW7JTQ2_9NOCA</name>
<organism evidence="1 2">
    <name type="scientific">Antrihabitans spumae</name>
    <dbReference type="NCBI Taxonomy" id="3373370"/>
    <lineage>
        <taxon>Bacteria</taxon>
        <taxon>Bacillati</taxon>
        <taxon>Actinomycetota</taxon>
        <taxon>Actinomycetes</taxon>
        <taxon>Mycobacteriales</taxon>
        <taxon>Nocardiaceae</taxon>
        <taxon>Antrihabitans</taxon>
    </lineage>
</organism>
<dbReference type="Proteomes" id="UP001609175">
    <property type="component" value="Unassembled WGS sequence"/>
</dbReference>
<protein>
    <submittedName>
        <fullName evidence="1">Uncharacterized protein</fullName>
    </submittedName>
</protein>
<proteinExistence type="predicted"/>
<accession>A0ABW7JTQ2</accession>
<comment type="caution">
    <text evidence="1">The sequence shown here is derived from an EMBL/GenBank/DDBJ whole genome shotgun (WGS) entry which is preliminary data.</text>
</comment>
<reference evidence="1 2" key="1">
    <citation type="submission" date="2024-10" db="EMBL/GenBank/DDBJ databases">
        <authorList>
            <person name="Riesco R."/>
        </authorList>
    </citation>
    <scope>NUCLEOTIDE SEQUENCE [LARGE SCALE GENOMIC DNA]</scope>
    <source>
        <strain evidence="1 2">NCIMB 15449</strain>
    </source>
</reference>
<evidence type="ECO:0000313" key="2">
    <source>
        <dbReference type="Proteomes" id="UP001609175"/>
    </source>
</evidence>
<dbReference type="EMBL" id="JBIMSO010000103">
    <property type="protein sequence ID" value="MFH5211392.1"/>
    <property type="molecule type" value="Genomic_DNA"/>
</dbReference>
<dbReference type="RefSeq" id="WP_395117834.1">
    <property type="nucleotide sequence ID" value="NZ_JBIMSO010000103.1"/>
</dbReference>
<gene>
    <name evidence="1" type="ORF">ACHIPZ_24780</name>
</gene>
<sequence length="165" mass="18382">MVGRLEPIAVFGFQEVFDQAMDLLTPSGFRVRLPSPAGYAALKLKAWCDRSALREYKDAADIATACSWYQQNDDLRASLYDAGTDRMETLIEADMDVDIALLNLLGKDIADVIGDVRVSELARSWALTDRDMLAVQFAREKSRTHPDRATAHREITALTRFLASG</sequence>
<evidence type="ECO:0000313" key="1">
    <source>
        <dbReference type="EMBL" id="MFH5211392.1"/>
    </source>
</evidence>